<reference evidence="5 6" key="1">
    <citation type="submission" date="2009-01" db="EMBL/GenBank/DDBJ databases">
        <authorList>
            <person name="Qin X."/>
            <person name="Bachman B."/>
            <person name="Battles P."/>
            <person name="Bell A."/>
            <person name="Bess C."/>
            <person name="Bickham C."/>
            <person name="Chaboub L."/>
            <person name="Chen D."/>
            <person name="Coyle M."/>
            <person name="Deiros D.R."/>
            <person name="Dinh H."/>
            <person name="Forbes L."/>
            <person name="Fowler G."/>
            <person name="Francisco L."/>
            <person name="Fu Q."/>
            <person name="Gubbala S."/>
            <person name="Hale W."/>
            <person name="Han Y."/>
            <person name="Hemphill L."/>
            <person name="Highlander S.K."/>
            <person name="Hirani K."/>
            <person name="Hogues M."/>
            <person name="Jackson L."/>
            <person name="Jakkamsetti A."/>
            <person name="Javaid M."/>
            <person name="Jiang H."/>
            <person name="Korchina V."/>
            <person name="Kovar C."/>
            <person name="Lara F."/>
            <person name="Lee S."/>
            <person name="Mata R."/>
            <person name="Mathew T."/>
            <person name="Moen C."/>
            <person name="Morales K."/>
            <person name="Munidasa M."/>
            <person name="Nazareth L."/>
            <person name="Ngo R."/>
            <person name="Nguyen L."/>
            <person name="Okwuonu G."/>
            <person name="Ongeri F."/>
            <person name="Patil S."/>
            <person name="Petrosino J."/>
            <person name="Pham C."/>
            <person name="Pham P."/>
            <person name="Pu L.-L."/>
            <person name="Puazo M."/>
            <person name="Raj R."/>
            <person name="Reid J."/>
            <person name="Rouhana J."/>
            <person name="Saada N."/>
            <person name="Shang Y."/>
            <person name="Simmons D."/>
            <person name="Thornton R."/>
            <person name="Warren J."/>
            <person name="Weissenberger G."/>
            <person name="Zhang J."/>
            <person name="Zhang L."/>
            <person name="Zhou C."/>
            <person name="Zhu D."/>
            <person name="Muzny D."/>
            <person name="Worley K."/>
            <person name="Gibbs R."/>
        </authorList>
    </citation>
    <scope>NUCLEOTIDE SEQUENCE [LARGE SCALE GENOMIC DNA]</scope>
    <source>
        <strain evidence="5 6">DSM 15436</strain>
    </source>
</reference>
<sequence>MRIALVSDCFLPRVGGIETHVAQLADALAQAGHEVRVLTTTAVGNASFPFPKGGCQNLAYEIFRFDTKWTLGLPFNPFAKPLLDPHLRWAEVIHIHFGMVSPFAKLAADLCVSLGKRALVTWHSHLGDAISWYRFYVPFSKWLRAGFNFSAVSNAACGALVKCAAAGAFAQEQAPLVLPNPVDLSHWEAVRQKRALTLAEFPKSKNRSFKAVTAARLSKRKRIAPLLEVFPTRPWELTVYGGGASQATLTAKAARYADKSIHFAGAVSAYRLAAAYAEADCFVSLVEFEAFGIAALEARAAGLPVLFRRGNGIGDFITDGFDGIALESDASLPQVLEEFQTHPEKLRELQHNAANTPVNLSWEAQLPAYLQAYHTVFN</sequence>
<feature type="domain" description="Glycosyl transferase family 1" evidence="3">
    <location>
        <begin position="204"/>
        <end position="354"/>
    </location>
</feature>
<dbReference type="CDD" id="cd03801">
    <property type="entry name" value="GT4_PimA-like"/>
    <property type="match status" value="1"/>
</dbReference>
<proteinExistence type="predicted"/>
<keyword evidence="2 5" id="KW-0808">Transferase</keyword>
<comment type="caution">
    <text evidence="5">The sequence shown here is derived from an EMBL/GenBank/DDBJ whole genome shotgun (WGS) entry which is preliminary data.</text>
</comment>
<feature type="domain" description="Glycosyltransferase subfamily 4-like N-terminal" evidence="4">
    <location>
        <begin position="14"/>
        <end position="184"/>
    </location>
</feature>
<keyword evidence="6" id="KW-1185">Reference proteome</keyword>
<dbReference type="AlphaFoldDB" id="C0W158"/>
<dbReference type="Proteomes" id="UP000010301">
    <property type="component" value="Unassembled WGS sequence"/>
</dbReference>
<evidence type="ECO:0000313" key="6">
    <source>
        <dbReference type="Proteomes" id="UP000010301"/>
    </source>
</evidence>
<dbReference type="GO" id="GO:1901137">
    <property type="term" value="P:carbohydrate derivative biosynthetic process"/>
    <property type="evidence" value="ECO:0007669"/>
    <property type="project" value="UniProtKB-ARBA"/>
</dbReference>
<dbReference type="PANTHER" id="PTHR45947">
    <property type="entry name" value="SULFOQUINOVOSYL TRANSFERASE SQD2"/>
    <property type="match status" value="1"/>
</dbReference>
<organism evidence="5 6">
    <name type="scientific">Gleimia coleocanis DSM 15436</name>
    <dbReference type="NCBI Taxonomy" id="525245"/>
    <lineage>
        <taxon>Bacteria</taxon>
        <taxon>Bacillati</taxon>
        <taxon>Actinomycetota</taxon>
        <taxon>Actinomycetes</taxon>
        <taxon>Actinomycetales</taxon>
        <taxon>Actinomycetaceae</taxon>
        <taxon>Gleimia</taxon>
    </lineage>
</organism>
<dbReference type="SUPFAM" id="SSF53756">
    <property type="entry name" value="UDP-Glycosyltransferase/glycogen phosphorylase"/>
    <property type="match status" value="1"/>
</dbReference>
<protein>
    <submittedName>
        <fullName evidence="5">Glycosyltransferase, group 1 family protein</fullName>
        <ecNumber evidence="5">2.4.-.-</ecNumber>
    </submittedName>
</protein>
<evidence type="ECO:0000256" key="1">
    <source>
        <dbReference type="ARBA" id="ARBA00022676"/>
    </source>
</evidence>
<dbReference type="HOGENOM" id="CLU_009583_2_1_11"/>
<name>C0W158_9ACTO</name>
<dbReference type="eggNOG" id="COG0438">
    <property type="taxonomic scope" value="Bacteria"/>
</dbReference>
<dbReference type="RefSeq" id="WP_006546318.1">
    <property type="nucleotide sequence ID" value="NZ_DS999541.1"/>
</dbReference>
<dbReference type="InterPro" id="IPR028098">
    <property type="entry name" value="Glyco_trans_4-like_N"/>
</dbReference>
<dbReference type="Pfam" id="PF00534">
    <property type="entry name" value="Glycos_transf_1"/>
    <property type="match status" value="1"/>
</dbReference>
<dbReference type="EC" id="2.4.-.-" evidence="5"/>
<dbReference type="EMBL" id="ACFG01000032">
    <property type="protein sequence ID" value="EEH63547.1"/>
    <property type="molecule type" value="Genomic_DNA"/>
</dbReference>
<dbReference type="Pfam" id="PF13439">
    <property type="entry name" value="Glyco_transf_4"/>
    <property type="match status" value="1"/>
</dbReference>
<evidence type="ECO:0000259" key="3">
    <source>
        <dbReference type="Pfam" id="PF00534"/>
    </source>
</evidence>
<dbReference type="Gene3D" id="3.40.50.2000">
    <property type="entry name" value="Glycogen Phosphorylase B"/>
    <property type="match status" value="2"/>
</dbReference>
<keyword evidence="1 5" id="KW-0328">Glycosyltransferase</keyword>
<evidence type="ECO:0000259" key="4">
    <source>
        <dbReference type="Pfam" id="PF13439"/>
    </source>
</evidence>
<evidence type="ECO:0000313" key="5">
    <source>
        <dbReference type="EMBL" id="EEH63547.1"/>
    </source>
</evidence>
<dbReference type="STRING" id="525245.HMPREF0044_1148"/>
<dbReference type="GO" id="GO:0016757">
    <property type="term" value="F:glycosyltransferase activity"/>
    <property type="evidence" value="ECO:0007669"/>
    <property type="project" value="UniProtKB-KW"/>
</dbReference>
<accession>C0W158</accession>
<dbReference type="OrthoDB" id="9802525at2"/>
<dbReference type="InterPro" id="IPR001296">
    <property type="entry name" value="Glyco_trans_1"/>
</dbReference>
<dbReference type="InterPro" id="IPR050194">
    <property type="entry name" value="Glycosyltransferase_grp1"/>
</dbReference>
<dbReference type="PANTHER" id="PTHR45947:SF3">
    <property type="entry name" value="SULFOQUINOVOSYL TRANSFERASE SQD2"/>
    <property type="match status" value="1"/>
</dbReference>
<evidence type="ECO:0000256" key="2">
    <source>
        <dbReference type="ARBA" id="ARBA00022679"/>
    </source>
</evidence>
<gene>
    <name evidence="5" type="ORF">HMPREF0044_1148</name>
</gene>